<accession>A0A8E2EKV0</accession>
<evidence type="ECO:0000256" key="4">
    <source>
        <dbReference type="ARBA" id="ARBA00023163"/>
    </source>
</evidence>
<gene>
    <name evidence="9" type="ORF">K432DRAFT_317363</name>
</gene>
<evidence type="ECO:0000256" key="3">
    <source>
        <dbReference type="ARBA" id="ARBA00023125"/>
    </source>
</evidence>
<evidence type="ECO:0000259" key="8">
    <source>
        <dbReference type="PROSITE" id="PS50118"/>
    </source>
</evidence>
<dbReference type="PANTHER" id="PTHR45803">
    <property type="entry name" value="SOX100B"/>
    <property type="match status" value="1"/>
</dbReference>
<feature type="compositionally biased region" description="Basic residues" evidence="7">
    <location>
        <begin position="329"/>
        <end position="338"/>
    </location>
</feature>
<dbReference type="EMBL" id="KV744811">
    <property type="protein sequence ID" value="OCK85932.1"/>
    <property type="molecule type" value="Genomic_DNA"/>
</dbReference>
<feature type="compositionally biased region" description="Basic residues" evidence="7">
    <location>
        <begin position="154"/>
        <end position="169"/>
    </location>
</feature>
<feature type="compositionally biased region" description="Acidic residues" evidence="7">
    <location>
        <begin position="307"/>
        <end position="321"/>
    </location>
</feature>
<feature type="DNA-binding region" description="HMG box" evidence="6">
    <location>
        <begin position="221"/>
        <end position="289"/>
    </location>
</feature>
<proteinExistence type="predicted"/>
<dbReference type="PROSITE" id="PS50118">
    <property type="entry name" value="HMG_BOX_2"/>
    <property type="match status" value="1"/>
</dbReference>
<dbReference type="SUPFAM" id="SSF47095">
    <property type="entry name" value="HMG-box"/>
    <property type="match status" value="1"/>
</dbReference>
<feature type="region of interest" description="Disordered" evidence="7">
    <location>
        <begin position="113"/>
        <end position="186"/>
    </location>
</feature>
<dbReference type="OrthoDB" id="2307332at2759"/>
<dbReference type="InterPro" id="IPR050917">
    <property type="entry name" value="SOX_TF"/>
</dbReference>
<evidence type="ECO:0000313" key="9">
    <source>
        <dbReference type="EMBL" id="OCK85932.1"/>
    </source>
</evidence>
<comment type="subcellular location">
    <subcellularLocation>
        <location evidence="1">Nucleus</location>
    </subcellularLocation>
</comment>
<dbReference type="Gene3D" id="1.10.30.10">
    <property type="entry name" value="High mobility group box domain"/>
    <property type="match status" value="1"/>
</dbReference>
<keyword evidence="3 6" id="KW-0238">DNA-binding</keyword>
<feature type="compositionally biased region" description="Polar residues" evidence="7">
    <location>
        <begin position="284"/>
        <end position="296"/>
    </location>
</feature>
<evidence type="ECO:0000256" key="1">
    <source>
        <dbReference type="ARBA" id="ARBA00004123"/>
    </source>
</evidence>
<evidence type="ECO:0000256" key="7">
    <source>
        <dbReference type="SAM" id="MobiDB-lite"/>
    </source>
</evidence>
<dbReference type="Pfam" id="PF00505">
    <property type="entry name" value="HMG_box"/>
    <property type="match status" value="1"/>
</dbReference>
<dbReference type="InterPro" id="IPR009071">
    <property type="entry name" value="HMG_box_dom"/>
</dbReference>
<keyword evidence="10" id="KW-1185">Reference proteome</keyword>
<keyword evidence="4" id="KW-0804">Transcription</keyword>
<dbReference type="GO" id="GO:0000978">
    <property type="term" value="F:RNA polymerase II cis-regulatory region sequence-specific DNA binding"/>
    <property type="evidence" value="ECO:0007669"/>
    <property type="project" value="TreeGrafter"/>
</dbReference>
<reference evidence="9 10" key="1">
    <citation type="journal article" date="2016" name="Nat. Commun.">
        <title>Ectomycorrhizal ecology is imprinted in the genome of the dominant symbiotic fungus Cenococcum geophilum.</title>
        <authorList>
            <consortium name="DOE Joint Genome Institute"/>
            <person name="Peter M."/>
            <person name="Kohler A."/>
            <person name="Ohm R.A."/>
            <person name="Kuo A."/>
            <person name="Krutzmann J."/>
            <person name="Morin E."/>
            <person name="Arend M."/>
            <person name="Barry K.W."/>
            <person name="Binder M."/>
            <person name="Choi C."/>
            <person name="Clum A."/>
            <person name="Copeland A."/>
            <person name="Grisel N."/>
            <person name="Haridas S."/>
            <person name="Kipfer T."/>
            <person name="LaButti K."/>
            <person name="Lindquist E."/>
            <person name="Lipzen A."/>
            <person name="Maire R."/>
            <person name="Meier B."/>
            <person name="Mihaltcheva S."/>
            <person name="Molinier V."/>
            <person name="Murat C."/>
            <person name="Poggeler S."/>
            <person name="Quandt C.A."/>
            <person name="Sperisen C."/>
            <person name="Tritt A."/>
            <person name="Tisserant E."/>
            <person name="Crous P.W."/>
            <person name="Henrissat B."/>
            <person name="Nehls U."/>
            <person name="Egli S."/>
            <person name="Spatafora J.W."/>
            <person name="Grigoriev I.V."/>
            <person name="Martin F.M."/>
        </authorList>
    </citation>
    <scope>NUCLEOTIDE SEQUENCE [LARGE SCALE GENOMIC DNA]</scope>
    <source>
        <strain evidence="9 10">CBS 459.81</strain>
    </source>
</reference>
<dbReference type="AlphaFoldDB" id="A0A8E2EKV0"/>
<evidence type="ECO:0000256" key="6">
    <source>
        <dbReference type="PROSITE-ProRule" id="PRU00267"/>
    </source>
</evidence>
<dbReference type="GO" id="GO:0005634">
    <property type="term" value="C:nucleus"/>
    <property type="evidence" value="ECO:0007669"/>
    <property type="project" value="UniProtKB-SubCell"/>
</dbReference>
<organism evidence="9 10">
    <name type="scientific">Lepidopterella palustris CBS 459.81</name>
    <dbReference type="NCBI Taxonomy" id="1314670"/>
    <lineage>
        <taxon>Eukaryota</taxon>
        <taxon>Fungi</taxon>
        <taxon>Dikarya</taxon>
        <taxon>Ascomycota</taxon>
        <taxon>Pezizomycotina</taxon>
        <taxon>Dothideomycetes</taxon>
        <taxon>Pleosporomycetidae</taxon>
        <taxon>Mytilinidiales</taxon>
        <taxon>Argynnaceae</taxon>
        <taxon>Lepidopterella</taxon>
    </lineage>
</organism>
<sequence length="545" mass="61322">MVKTETMVQHHPPTPPNCNTDLQYGLHHLVQHNAGRTYQYGGQELQYLSRHSSTYGSPGPMMHEMGSQHSQHFETGHYPEPHGSKIGLGIQYDNYGQHPTYYQNDGHYNGLPYAHQGMLSVSPPTPRSATDNSDSGRRTRSGRPIVPPDSPGTRKARPKQSPKPKKPKAPKADKPKTPKLTAPLSVLTKDYDNIPVRDMEKWVNRSPEVRRKEVEKRNGYVTRPMNSFMLYRSAYAERTKQWCLQNNHQVVSSVSGESWPMEPPEVRELYNDYAKIERINHQNAHPTYKFSPSKTAASARKRKSEYSEDEEEPSDLDDPDAEWGPPGQRRSKGKPGRRQGKEAGYPSNSNLTTGFSGHYCDPNNGVNKSTWEANNEGKPLPAPIGQTEIFNQYYQTTVHPSMSVPGMEDLRIQRMDTPGLSMQYPQGHALLGLPGGQHPDLLQMHSHSGTPGPNEPQVDPMLLAFDDQLREAASHPGEGLPGIEQHPEFGNGHFGMMERGLDQESVHNYPAHDEYRPETWQVDTSVVSMEQGSEFDKWMDDHPAS</sequence>
<name>A0A8E2EKV0_9PEZI</name>
<evidence type="ECO:0000256" key="5">
    <source>
        <dbReference type="ARBA" id="ARBA00023242"/>
    </source>
</evidence>
<dbReference type="GO" id="GO:0000981">
    <property type="term" value="F:DNA-binding transcription factor activity, RNA polymerase II-specific"/>
    <property type="evidence" value="ECO:0007669"/>
    <property type="project" value="TreeGrafter"/>
</dbReference>
<keyword evidence="5 6" id="KW-0539">Nucleus</keyword>
<keyword evidence="2" id="KW-0805">Transcription regulation</keyword>
<dbReference type="PANTHER" id="PTHR45803:SF5">
    <property type="entry name" value="SOX100B"/>
    <property type="match status" value="1"/>
</dbReference>
<dbReference type="InterPro" id="IPR036910">
    <property type="entry name" value="HMG_box_dom_sf"/>
</dbReference>
<dbReference type="CDD" id="cd01389">
    <property type="entry name" value="HMG-box_ROX1-like"/>
    <property type="match status" value="1"/>
</dbReference>
<feature type="compositionally biased region" description="Polar residues" evidence="7">
    <location>
        <begin position="346"/>
        <end position="355"/>
    </location>
</feature>
<dbReference type="Proteomes" id="UP000250266">
    <property type="component" value="Unassembled WGS sequence"/>
</dbReference>
<evidence type="ECO:0000313" key="10">
    <source>
        <dbReference type="Proteomes" id="UP000250266"/>
    </source>
</evidence>
<protein>
    <recommendedName>
        <fullName evidence="8">HMG box domain-containing protein</fullName>
    </recommendedName>
</protein>
<evidence type="ECO:0000256" key="2">
    <source>
        <dbReference type="ARBA" id="ARBA00023015"/>
    </source>
</evidence>
<feature type="domain" description="HMG box" evidence="8">
    <location>
        <begin position="221"/>
        <end position="289"/>
    </location>
</feature>
<feature type="region of interest" description="Disordered" evidence="7">
    <location>
        <begin position="284"/>
        <end position="358"/>
    </location>
</feature>